<evidence type="ECO:0000313" key="7">
    <source>
        <dbReference type="EMBL" id="MEB3371720.1"/>
    </source>
</evidence>
<comment type="subcellular location">
    <subcellularLocation>
        <location evidence="1">Cell membrane</location>
        <topology evidence="1">Multi-pass membrane protein</topology>
    </subcellularLocation>
</comment>
<dbReference type="InterPro" id="IPR020846">
    <property type="entry name" value="MFS_dom"/>
</dbReference>
<reference evidence="7 8" key="1">
    <citation type="submission" date="2023-10" db="EMBL/GenBank/DDBJ databases">
        <title>Saccharopolyspora sp. nov., isolated from mangrove soil.</title>
        <authorList>
            <person name="Lu Y."/>
            <person name="Liu W."/>
        </authorList>
    </citation>
    <scope>NUCLEOTIDE SEQUENCE [LARGE SCALE GENOMIC DNA]</scope>
    <source>
        <strain evidence="7 8">S2-29</strain>
    </source>
</reference>
<feature type="transmembrane region" description="Helical" evidence="5">
    <location>
        <begin position="266"/>
        <end position="285"/>
    </location>
</feature>
<feature type="transmembrane region" description="Helical" evidence="5">
    <location>
        <begin position="320"/>
        <end position="342"/>
    </location>
</feature>
<feature type="transmembrane region" description="Helical" evidence="5">
    <location>
        <begin position="116"/>
        <end position="136"/>
    </location>
</feature>
<feature type="transmembrane region" description="Helical" evidence="5">
    <location>
        <begin position="88"/>
        <end position="110"/>
    </location>
</feature>
<evidence type="ECO:0000256" key="1">
    <source>
        <dbReference type="ARBA" id="ARBA00004651"/>
    </source>
</evidence>
<dbReference type="PANTHER" id="PTHR23514">
    <property type="entry name" value="BYPASS OF STOP CODON PROTEIN 6"/>
    <property type="match status" value="1"/>
</dbReference>
<name>A0ABU6AJM3_9PSEU</name>
<dbReference type="InterPro" id="IPR005828">
    <property type="entry name" value="MFS_sugar_transport-like"/>
</dbReference>
<evidence type="ECO:0000259" key="6">
    <source>
        <dbReference type="PROSITE" id="PS50850"/>
    </source>
</evidence>
<dbReference type="InterPro" id="IPR051788">
    <property type="entry name" value="MFS_Transporter"/>
</dbReference>
<evidence type="ECO:0000256" key="3">
    <source>
        <dbReference type="ARBA" id="ARBA00022989"/>
    </source>
</evidence>
<gene>
    <name evidence="7" type="ORF">R4I43_30390</name>
</gene>
<dbReference type="PANTHER" id="PTHR23514:SF13">
    <property type="entry name" value="INNER MEMBRANE PROTEIN YBJJ"/>
    <property type="match status" value="1"/>
</dbReference>
<protein>
    <submittedName>
        <fullName evidence="7">MFS transporter</fullName>
    </submittedName>
</protein>
<accession>A0ABU6AJM3</accession>
<feature type="domain" description="Major facilitator superfamily (MFS) profile" evidence="6">
    <location>
        <begin position="23"/>
        <end position="407"/>
    </location>
</feature>
<dbReference type="PROSITE" id="PS50850">
    <property type="entry name" value="MFS"/>
    <property type="match status" value="1"/>
</dbReference>
<evidence type="ECO:0000313" key="8">
    <source>
        <dbReference type="Proteomes" id="UP001327093"/>
    </source>
</evidence>
<dbReference type="Gene3D" id="1.20.1250.20">
    <property type="entry name" value="MFS general substrate transporter like domains"/>
    <property type="match status" value="2"/>
</dbReference>
<evidence type="ECO:0000256" key="2">
    <source>
        <dbReference type="ARBA" id="ARBA00022692"/>
    </source>
</evidence>
<feature type="transmembrane region" description="Helical" evidence="5">
    <location>
        <begin position="354"/>
        <end position="375"/>
    </location>
</feature>
<feature type="transmembrane region" description="Helical" evidence="5">
    <location>
        <begin position="231"/>
        <end position="254"/>
    </location>
</feature>
<dbReference type="Pfam" id="PF07690">
    <property type="entry name" value="MFS_1"/>
    <property type="match status" value="1"/>
</dbReference>
<feature type="transmembrane region" description="Helical" evidence="5">
    <location>
        <begin position="381"/>
        <end position="402"/>
    </location>
</feature>
<keyword evidence="8" id="KW-1185">Reference proteome</keyword>
<feature type="transmembrane region" description="Helical" evidence="5">
    <location>
        <begin position="297"/>
        <end position="314"/>
    </location>
</feature>
<feature type="transmembrane region" description="Helical" evidence="5">
    <location>
        <begin position="178"/>
        <end position="198"/>
    </location>
</feature>
<dbReference type="Proteomes" id="UP001327093">
    <property type="component" value="Unassembled WGS sequence"/>
</dbReference>
<evidence type="ECO:0000256" key="4">
    <source>
        <dbReference type="ARBA" id="ARBA00023136"/>
    </source>
</evidence>
<dbReference type="EMBL" id="JAWLNX010000032">
    <property type="protein sequence ID" value="MEB3371720.1"/>
    <property type="molecule type" value="Genomic_DNA"/>
</dbReference>
<feature type="transmembrane region" description="Helical" evidence="5">
    <location>
        <begin position="148"/>
        <end position="172"/>
    </location>
</feature>
<sequence length="408" mass="41337">MPAHPGTTHATSPILDRSGTNGRRRALQVIFFLLGASLASWVVRTPAIRDALSASTGRMGLVLFGLSIGSMTGILASGLLVRRFGTKSVIAMSTALVIAGISVLGVATAIGSTWSAFAGLLLFGLGMGCSEIAINVDGADVERVEDRPLLPLLHGTYSAGTVVGSLLGLTFTHVGVGVVWNLLGVAVAASIATVLVLPSIPGGLGVERGGPRRGFGDATRRQLAVWPERRIVLIGCVVLGMALAEGAANDWLALLVVDAHGYSPTAGSLIFTVFAASMTAGRFLGGRFVSRFGRSPVVRTSALCTALGIVLVISTSHPGIAVAGVVLWGLGGSLGFPLAISAAGDGGGDAARRVSAVATAGYIAFLVGPPLLGFLGDHFGLQRAMIVVVALACCAAATSSAVRPRLGN</sequence>
<dbReference type="InterPro" id="IPR011701">
    <property type="entry name" value="MFS"/>
</dbReference>
<keyword evidence="3 5" id="KW-1133">Transmembrane helix</keyword>
<dbReference type="RefSeq" id="WP_324269147.1">
    <property type="nucleotide sequence ID" value="NZ_JAWLNX010000032.1"/>
</dbReference>
<feature type="transmembrane region" description="Helical" evidence="5">
    <location>
        <begin position="63"/>
        <end position="81"/>
    </location>
</feature>
<dbReference type="InterPro" id="IPR036259">
    <property type="entry name" value="MFS_trans_sf"/>
</dbReference>
<proteinExistence type="predicted"/>
<organism evidence="7 8">
    <name type="scientific">Saccharopolyspora mangrovi</name>
    <dbReference type="NCBI Taxonomy" id="3082379"/>
    <lineage>
        <taxon>Bacteria</taxon>
        <taxon>Bacillati</taxon>
        <taxon>Actinomycetota</taxon>
        <taxon>Actinomycetes</taxon>
        <taxon>Pseudonocardiales</taxon>
        <taxon>Pseudonocardiaceae</taxon>
        <taxon>Saccharopolyspora</taxon>
    </lineage>
</organism>
<keyword evidence="2 5" id="KW-0812">Transmembrane</keyword>
<dbReference type="Pfam" id="PF00083">
    <property type="entry name" value="Sugar_tr"/>
    <property type="match status" value="1"/>
</dbReference>
<comment type="caution">
    <text evidence="7">The sequence shown here is derived from an EMBL/GenBank/DDBJ whole genome shotgun (WGS) entry which is preliminary data.</text>
</comment>
<dbReference type="CDD" id="cd17393">
    <property type="entry name" value="MFS_MosC_like"/>
    <property type="match status" value="1"/>
</dbReference>
<evidence type="ECO:0000256" key="5">
    <source>
        <dbReference type="SAM" id="Phobius"/>
    </source>
</evidence>
<feature type="transmembrane region" description="Helical" evidence="5">
    <location>
        <begin position="26"/>
        <end position="43"/>
    </location>
</feature>
<dbReference type="SUPFAM" id="SSF103473">
    <property type="entry name" value="MFS general substrate transporter"/>
    <property type="match status" value="1"/>
</dbReference>
<keyword evidence="4 5" id="KW-0472">Membrane</keyword>